<comment type="caution">
    <text evidence="2">The sequence shown here is derived from an EMBL/GenBank/DDBJ whole genome shotgun (WGS) entry which is preliminary data.</text>
</comment>
<feature type="region of interest" description="Disordered" evidence="1">
    <location>
        <begin position="23"/>
        <end position="51"/>
    </location>
</feature>
<protein>
    <submittedName>
        <fullName evidence="2">3956_t:CDS:1</fullName>
    </submittedName>
</protein>
<dbReference type="EMBL" id="CAJVQB010061159">
    <property type="protein sequence ID" value="CAG8839749.1"/>
    <property type="molecule type" value="Genomic_DNA"/>
</dbReference>
<evidence type="ECO:0000256" key="1">
    <source>
        <dbReference type="SAM" id="MobiDB-lite"/>
    </source>
</evidence>
<dbReference type="Proteomes" id="UP000789901">
    <property type="component" value="Unassembled WGS sequence"/>
</dbReference>
<sequence length="51" mass="6076">MEPKNYATIHSLLKQEWGEKGISEEEAEVTHEDQELEKVYKQISQDEERKN</sequence>
<reference evidence="2 3" key="1">
    <citation type="submission" date="2021-06" db="EMBL/GenBank/DDBJ databases">
        <authorList>
            <person name="Kallberg Y."/>
            <person name="Tangrot J."/>
            <person name="Rosling A."/>
        </authorList>
    </citation>
    <scope>NUCLEOTIDE SEQUENCE [LARGE SCALE GENOMIC DNA]</scope>
    <source>
        <strain evidence="2 3">120-4 pot B 10/14</strain>
    </source>
</reference>
<gene>
    <name evidence="2" type="ORF">GMARGA_LOCUS34583</name>
</gene>
<evidence type="ECO:0000313" key="3">
    <source>
        <dbReference type="Proteomes" id="UP000789901"/>
    </source>
</evidence>
<name>A0ABN7WSG9_GIGMA</name>
<proteinExistence type="predicted"/>
<keyword evidence="3" id="KW-1185">Reference proteome</keyword>
<organism evidence="2 3">
    <name type="scientific">Gigaspora margarita</name>
    <dbReference type="NCBI Taxonomy" id="4874"/>
    <lineage>
        <taxon>Eukaryota</taxon>
        <taxon>Fungi</taxon>
        <taxon>Fungi incertae sedis</taxon>
        <taxon>Mucoromycota</taxon>
        <taxon>Glomeromycotina</taxon>
        <taxon>Glomeromycetes</taxon>
        <taxon>Diversisporales</taxon>
        <taxon>Gigasporaceae</taxon>
        <taxon>Gigaspora</taxon>
    </lineage>
</organism>
<accession>A0ABN7WSG9</accession>
<evidence type="ECO:0000313" key="2">
    <source>
        <dbReference type="EMBL" id="CAG8839749.1"/>
    </source>
</evidence>